<reference evidence="1" key="1">
    <citation type="submission" date="2022-07" db="EMBL/GenBank/DDBJ databases">
        <title>Phylogenomic reconstructions and comparative analyses of Kickxellomycotina fungi.</title>
        <authorList>
            <person name="Reynolds N.K."/>
            <person name="Stajich J.E."/>
            <person name="Barry K."/>
            <person name="Grigoriev I.V."/>
            <person name="Crous P."/>
            <person name="Smith M.E."/>
        </authorList>
    </citation>
    <scope>NUCLEOTIDE SEQUENCE</scope>
    <source>
        <strain evidence="1">RSA 476</strain>
    </source>
</reference>
<name>A0A9W8M8F2_9FUNG</name>
<comment type="caution">
    <text evidence="1">The sequence shown here is derived from an EMBL/GenBank/DDBJ whole genome shotgun (WGS) entry which is preliminary data.</text>
</comment>
<gene>
    <name evidence="1" type="ORF">GGH94_001178</name>
</gene>
<evidence type="ECO:0000313" key="1">
    <source>
        <dbReference type="EMBL" id="KAJ2867011.1"/>
    </source>
</evidence>
<protein>
    <submittedName>
        <fullName evidence="1">Uncharacterized protein</fullName>
    </submittedName>
</protein>
<dbReference type="EMBL" id="JANBUY010000027">
    <property type="protein sequence ID" value="KAJ2867011.1"/>
    <property type="molecule type" value="Genomic_DNA"/>
</dbReference>
<dbReference type="AlphaFoldDB" id="A0A9W8M8F2"/>
<dbReference type="Proteomes" id="UP001140074">
    <property type="component" value="Unassembled WGS sequence"/>
</dbReference>
<dbReference type="Pfam" id="PF02458">
    <property type="entry name" value="Transferase"/>
    <property type="match status" value="1"/>
</dbReference>
<sequence length="245" mass="27015">MAGMDFAQDTSRLASLRTSVQGYISNDVRISDNDLLTALLTMAVAQSEAECMQESASASYLSSLVSYLFPSMYTPDSSFVTQVVVDTRPRLKGLSTVGYTGNSVLTRCLVNSMESLTSGINEQSLAPIAKSVRQLVNGVDAQYIGQFVDTLYKDPLCFMCPATYAFSKTTMVLSNQSRFPLYHADFGNGIPTWISPVRTFFPNFSSIIPTHPSTGGYVVYISMTERAMAKFLQNKFWMSTSELVY</sequence>
<evidence type="ECO:0000313" key="2">
    <source>
        <dbReference type="Proteomes" id="UP001140074"/>
    </source>
</evidence>
<keyword evidence="2" id="KW-1185">Reference proteome</keyword>
<accession>A0A9W8M8F2</accession>
<dbReference type="InterPro" id="IPR023213">
    <property type="entry name" value="CAT-like_dom_sf"/>
</dbReference>
<dbReference type="Gene3D" id="3.30.559.10">
    <property type="entry name" value="Chloramphenicol acetyltransferase-like domain"/>
    <property type="match status" value="1"/>
</dbReference>
<organism evidence="1 2">
    <name type="scientific">Coemansia aciculifera</name>
    <dbReference type="NCBI Taxonomy" id="417176"/>
    <lineage>
        <taxon>Eukaryota</taxon>
        <taxon>Fungi</taxon>
        <taxon>Fungi incertae sedis</taxon>
        <taxon>Zoopagomycota</taxon>
        <taxon>Kickxellomycotina</taxon>
        <taxon>Kickxellomycetes</taxon>
        <taxon>Kickxellales</taxon>
        <taxon>Kickxellaceae</taxon>
        <taxon>Coemansia</taxon>
    </lineage>
</organism>
<proteinExistence type="predicted"/>